<gene>
    <name evidence="1" type="ORF">EVAR_64635_1</name>
</gene>
<evidence type="ECO:0000313" key="1">
    <source>
        <dbReference type="EMBL" id="GBP84740.1"/>
    </source>
</evidence>
<reference evidence="1 2" key="1">
    <citation type="journal article" date="2019" name="Commun. Biol.">
        <title>The bagworm genome reveals a unique fibroin gene that provides high tensile strength.</title>
        <authorList>
            <person name="Kono N."/>
            <person name="Nakamura H."/>
            <person name="Ohtoshi R."/>
            <person name="Tomita M."/>
            <person name="Numata K."/>
            <person name="Arakawa K."/>
        </authorList>
    </citation>
    <scope>NUCLEOTIDE SEQUENCE [LARGE SCALE GENOMIC DNA]</scope>
</reference>
<dbReference type="Proteomes" id="UP000299102">
    <property type="component" value="Unassembled WGS sequence"/>
</dbReference>
<keyword evidence="2" id="KW-1185">Reference proteome</keyword>
<dbReference type="EMBL" id="BGZK01001695">
    <property type="protein sequence ID" value="GBP84740.1"/>
    <property type="molecule type" value="Genomic_DNA"/>
</dbReference>
<comment type="caution">
    <text evidence="1">The sequence shown here is derived from an EMBL/GenBank/DDBJ whole genome shotgun (WGS) entry which is preliminary data.</text>
</comment>
<evidence type="ECO:0000313" key="2">
    <source>
        <dbReference type="Proteomes" id="UP000299102"/>
    </source>
</evidence>
<accession>A0A4C1ZAK4</accession>
<organism evidence="1 2">
    <name type="scientific">Eumeta variegata</name>
    <name type="common">Bagworm moth</name>
    <name type="synonym">Eumeta japonica</name>
    <dbReference type="NCBI Taxonomy" id="151549"/>
    <lineage>
        <taxon>Eukaryota</taxon>
        <taxon>Metazoa</taxon>
        <taxon>Ecdysozoa</taxon>
        <taxon>Arthropoda</taxon>
        <taxon>Hexapoda</taxon>
        <taxon>Insecta</taxon>
        <taxon>Pterygota</taxon>
        <taxon>Neoptera</taxon>
        <taxon>Endopterygota</taxon>
        <taxon>Lepidoptera</taxon>
        <taxon>Glossata</taxon>
        <taxon>Ditrysia</taxon>
        <taxon>Tineoidea</taxon>
        <taxon>Psychidae</taxon>
        <taxon>Oiketicinae</taxon>
        <taxon>Eumeta</taxon>
    </lineage>
</organism>
<dbReference type="AlphaFoldDB" id="A0A4C1ZAK4"/>
<name>A0A4C1ZAK4_EUMVA</name>
<sequence>MQRSYHVEICVLHSLFWETDVLLFPEEGWARSASSSHWTLQPCWWRRSRCKVVEVAGTRRIGIEIQKMKELFGPGFVQIGTGGGIKIKKGMRNRIGNGIRSESRAGLGPKLRTALGSKTNVRSGSESKARSESILSPIKIKMNKFILIHAGEAAFTK</sequence>
<proteinExistence type="predicted"/>
<protein>
    <submittedName>
        <fullName evidence="1">Uncharacterized protein</fullName>
    </submittedName>
</protein>
<dbReference type="OrthoDB" id="9974612at2759"/>